<sequence>MNVLQLRGQLMTLFAISTWGRVIGYNFTGEITHVGHSIYNNAKLNSGDRISVELNMDASPRTLTFFINDQEQTNFIFNIPASVRIYVFLCLINSSFKVLKFQRLSAPKAMHKVGSKAWEWQKWWKKNK</sequence>
<organism evidence="1 2">
    <name type="scientific">Streblomastix strix</name>
    <dbReference type="NCBI Taxonomy" id="222440"/>
    <lineage>
        <taxon>Eukaryota</taxon>
        <taxon>Metamonada</taxon>
        <taxon>Preaxostyla</taxon>
        <taxon>Oxymonadida</taxon>
        <taxon>Streblomastigidae</taxon>
        <taxon>Streblomastix</taxon>
    </lineage>
</organism>
<evidence type="ECO:0000313" key="1">
    <source>
        <dbReference type="EMBL" id="KAA6369230.1"/>
    </source>
</evidence>
<gene>
    <name evidence="1" type="ORF">EZS28_035243</name>
</gene>
<comment type="caution">
    <text evidence="1">The sequence shown here is derived from an EMBL/GenBank/DDBJ whole genome shotgun (WGS) entry which is preliminary data.</text>
</comment>
<dbReference type="Gene3D" id="2.60.120.920">
    <property type="match status" value="1"/>
</dbReference>
<dbReference type="EMBL" id="SNRW01016572">
    <property type="protein sequence ID" value="KAA6369230.1"/>
    <property type="molecule type" value="Genomic_DNA"/>
</dbReference>
<name>A0A5J4UGV5_9EUKA</name>
<dbReference type="AlphaFoldDB" id="A0A5J4UGV5"/>
<proteinExistence type="predicted"/>
<dbReference type="InterPro" id="IPR043136">
    <property type="entry name" value="B30.2/SPRY_sf"/>
</dbReference>
<accession>A0A5J4UGV5</accession>
<evidence type="ECO:0000313" key="2">
    <source>
        <dbReference type="Proteomes" id="UP000324800"/>
    </source>
</evidence>
<dbReference type="Proteomes" id="UP000324800">
    <property type="component" value="Unassembled WGS sequence"/>
</dbReference>
<evidence type="ECO:0008006" key="3">
    <source>
        <dbReference type="Google" id="ProtNLM"/>
    </source>
</evidence>
<protein>
    <recommendedName>
        <fullName evidence="3">SPRY domain-containing protein</fullName>
    </recommendedName>
</protein>
<reference evidence="1 2" key="1">
    <citation type="submission" date="2019-03" db="EMBL/GenBank/DDBJ databases">
        <title>Single cell metagenomics reveals metabolic interactions within the superorganism composed of flagellate Streblomastix strix and complex community of Bacteroidetes bacteria on its surface.</title>
        <authorList>
            <person name="Treitli S.C."/>
            <person name="Kolisko M."/>
            <person name="Husnik F."/>
            <person name="Keeling P."/>
            <person name="Hampl V."/>
        </authorList>
    </citation>
    <scope>NUCLEOTIDE SEQUENCE [LARGE SCALE GENOMIC DNA]</scope>
    <source>
        <strain evidence="1">ST1C</strain>
    </source>
</reference>